<dbReference type="AlphaFoldDB" id="U2UZE0"/>
<keyword evidence="1" id="KW-0175">Coiled coil</keyword>
<dbReference type="Proteomes" id="UP000016638">
    <property type="component" value="Unassembled WGS sequence"/>
</dbReference>
<name>U2UZE0_9ACTN</name>
<proteinExistence type="predicted"/>
<dbReference type="PATRIC" id="fig|1125712.3.peg.1100"/>
<dbReference type="STRING" id="1125712.HMPREF1316_1983"/>
<dbReference type="OrthoDB" id="581608at2"/>
<feature type="coiled-coil region" evidence="1">
    <location>
        <begin position="96"/>
        <end position="123"/>
    </location>
</feature>
<reference evidence="2 3" key="1">
    <citation type="submission" date="2013-08" db="EMBL/GenBank/DDBJ databases">
        <authorList>
            <person name="Durkin A.S."/>
            <person name="Haft D.R."/>
            <person name="McCorrison J."/>
            <person name="Torralba M."/>
            <person name="Gillis M."/>
            <person name="Haft D.H."/>
            <person name="Methe B."/>
            <person name="Sutton G."/>
            <person name="Nelson K.E."/>
        </authorList>
    </citation>
    <scope>NUCLEOTIDE SEQUENCE [LARGE SCALE GENOMIC DNA]</scope>
    <source>
        <strain evidence="2 3">F0195</strain>
    </source>
</reference>
<organism evidence="2 3">
    <name type="scientific">Olsenella profusa F0195</name>
    <dbReference type="NCBI Taxonomy" id="1125712"/>
    <lineage>
        <taxon>Bacteria</taxon>
        <taxon>Bacillati</taxon>
        <taxon>Actinomycetota</taxon>
        <taxon>Coriobacteriia</taxon>
        <taxon>Coriobacteriales</taxon>
        <taxon>Atopobiaceae</taxon>
        <taxon>Olsenella</taxon>
    </lineage>
</organism>
<keyword evidence="3" id="KW-1185">Reference proteome</keyword>
<dbReference type="eggNOG" id="ENOG503425U">
    <property type="taxonomic scope" value="Bacteria"/>
</dbReference>
<protein>
    <submittedName>
        <fullName evidence="2">Uncharacterized protein</fullName>
    </submittedName>
</protein>
<comment type="caution">
    <text evidence="2">The sequence shown here is derived from an EMBL/GenBank/DDBJ whole genome shotgun (WGS) entry which is preliminary data.</text>
</comment>
<evidence type="ECO:0000256" key="1">
    <source>
        <dbReference type="SAM" id="Coils"/>
    </source>
</evidence>
<dbReference type="RefSeq" id="WP_021725990.1">
    <property type="nucleotide sequence ID" value="NZ_AWEZ01000044.1"/>
</dbReference>
<evidence type="ECO:0000313" key="3">
    <source>
        <dbReference type="Proteomes" id="UP000016638"/>
    </source>
</evidence>
<evidence type="ECO:0000313" key="2">
    <source>
        <dbReference type="EMBL" id="ERL08487.1"/>
    </source>
</evidence>
<dbReference type="EMBL" id="AWEZ01000044">
    <property type="protein sequence ID" value="ERL08487.1"/>
    <property type="molecule type" value="Genomic_DNA"/>
</dbReference>
<sequence length="559" mass="62788">MRVEKARLLELLHAENEQIEGALPAYQRQATALQATLDDASLNGKSYDTLRERIQETHAPRARAQLASLKALADGNGRNADAVSTLPETSPGVADTAEAQQRIDELERMNADLQSQLEAAQGTDAENVIASPCQRAMGANASMIAALHDAIAQIEAYAAASAGFYQDAQDEVEGLSQVGIGTYHMAEQSEMLVDDAYVEQRLGVSKQDFVKMQMEQYGFDEETAETMWEIYKALYRKYPKASQEQIDWMWLRIMSQPDYNGFSWRNVCGNPIGADGQRFYEDYNADDNEYVIKYLGIDAEAWAKLKFAIAMQHFVSSNYGKKKLTDLDDPDRKRIEQLYKEAYGKDDFENRFGDYIQRYGDDANNGHAYADFSHQCVTAATMYRDDMQADMGFSEGADERKAFAGWMGDCVLVSEKGHTTLGPDDYKADLDADSISRRARGEGKSYQQAAKEYYGDIASGATNRADEFTGNHGGYDNVVNQVFMTLAYPDDLATLFKEQVVLRVETNPYSDSSRMQQLESLGTEEKEQKIGEDYQVRDTKVFLDGLKNHQNEIPREPEQ</sequence>
<gene>
    <name evidence="2" type="ORF">HMPREF1316_1983</name>
</gene>
<accession>U2UZE0</accession>